<dbReference type="AlphaFoldDB" id="A0A0P9QKD3"/>
<protein>
    <submittedName>
        <fullName evidence="3">Peptidase S9 prolyl oligopeptidase active site domain protein</fullName>
    </submittedName>
</protein>
<name>A0A0P9QKD3_PSESX</name>
<dbReference type="SUPFAM" id="SSF53474">
    <property type="entry name" value="alpha/beta-Hydrolases"/>
    <property type="match status" value="1"/>
</dbReference>
<accession>A0A0P9QKD3</accession>
<evidence type="ECO:0000259" key="2">
    <source>
        <dbReference type="Pfam" id="PF00326"/>
    </source>
</evidence>
<organism evidence="3 4">
    <name type="scientific">Pseudomonas syringae pv. castaneae</name>
    <dbReference type="NCBI Taxonomy" id="264450"/>
    <lineage>
        <taxon>Bacteria</taxon>
        <taxon>Pseudomonadati</taxon>
        <taxon>Pseudomonadota</taxon>
        <taxon>Gammaproteobacteria</taxon>
        <taxon>Pseudomonadales</taxon>
        <taxon>Pseudomonadaceae</taxon>
        <taxon>Pseudomonas</taxon>
        <taxon>Pseudomonas syringae</taxon>
    </lineage>
</organism>
<dbReference type="InterPro" id="IPR001375">
    <property type="entry name" value="Peptidase_S9_cat"/>
</dbReference>
<dbReference type="InterPro" id="IPR029058">
    <property type="entry name" value="AB_hydrolase_fold"/>
</dbReference>
<sequence length="618" mass="68960">MIKKFDVQVHLPHDAQPFLCSDGNHVAWLSSVNTAVQVVVYNIHTNALKNIAAPSGLIMTNIHPLKHCTGFLIETDTVGNENICLHLLDHATETWSCINLPDLHNVKFICQHSTTTNVVVLSAWDESNIKKYYEYDLSTCDCKVIEITNSRSNKIYFNHACQPVIYEQYTELGGIDYYDLLGKCLLSIPASGDLMVKILECDVTDIAFLCVTAHGKKGSKLLRIPLNNRLAAEDIFVCGKGSIKAAVLDEHGTPAFVIVEKQRFFSIALSKKYARILKIIQNTIGRDAVILAINNGRVFAKTSSLGLRSAYFIFDVSRSQNVIFTHAPSSADNPTIINKHIKVIAHDGYPVPVYISYQKESYATAGIELLARPTVVLIHGGPWKRVSWEFSDKRDWLTSLGYLVIEPNYRGSLGFGEDHLNQGNLEWGGKMRTDIEDVIRWAIDKQYTNKARIALYGGSYGGFAALNLAVNPLFEYACIVAMSPIVDINHFLKNIPVTWSDVESMLNRRVARPGLAGGASSISPAEQVKHIKIPVLIGHGKHDPRLAAKNTVDFFLKVCEVNNNAKFLFFLNEGHSLARPENKEFFLDQVRVFLNNYINGYSLDPVVCQPAQCKLYKS</sequence>
<dbReference type="Gene3D" id="3.40.50.1820">
    <property type="entry name" value="alpha/beta hydrolase"/>
    <property type="match status" value="1"/>
</dbReference>
<dbReference type="GO" id="GO:0006508">
    <property type="term" value="P:proteolysis"/>
    <property type="evidence" value="ECO:0007669"/>
    <property type="project" value="InterPro"/>
</dbReference>
<dbReference type="GO" id="GO:0004252">
    <property type="term" value="F:serine-type endopeptidase activity"/>
    <property type="evidence" value="ECO:0007669"/>
    <property type="project" value="TreeGrafter"/>
</dbReference>
<evidence type="ECO:0000313" key="3">
    <source>
        <dbReference type="EMBL" id="KPW98500.1"/>
    </source>
</evidence>
<dbReference type="RefSeq" id="WP_057431028.1">
    <property type="nucleotide sequence ID" value="NZ_LIIH01000106.1"/>
</dbReference>
<dbReference type="PANTHER" id="PTHR42776:SF27">
    <property type="entry name" value="DIPEPTIDYL PEPTIDASE FAMILY MEMBER 6"/>
    <property type="match status" value="1"/>
</dbReference>
<dbReference type="EMBL" id="LJQD01000107">
    <property type="protein sequence ID" value="KPW98500.1"/>
    <property type="molecule type" value="Genomic_DNA"/>
</dbReference>
<dbReference type="Proteomes" id="UP000050381">
    <property type="component" value="Unassembled WGS sequence"/>
</dbReference>
<comment type="caution">
    <text evidence="3">The sequence shown here is derived from an EMBL/GenBank/DDBJ whole genome shotgun (WGS) entry which is preliminary data.</text>
</comment>
<dbReference type="PANTHER" id="PTHR42776">
    <property type="entry name" value="SERINE PEPTIDASE S9 FAMILY MEMBER"/>
    <property type="match status" value="1"/>
</dbReference>
<proteinExistence type="predicted"/>
<feature type="domain" description="Peptidase S9 prolyl oligopeptidase catalytic" evidence="2">
    <location>
        <begin position="388"/>
        <end position="599"/>
    </location>
</feature>
<dbReference type="PATRIC" id="fig|264450.4.peg.2355"/>
<gene>
    <name evidence="3" type="ORF">ALO79_01936</name>
</gene>
<keyword evidence="1" id="KW-0378">Hydrolase</keyword>
<evidence type="ECO:0000313" key="4">
    <source>
        <dbReference type="Proteomes" id="UP000050381"/>
    </source>
</evidence>
<dbReference type="Pfam" id="PF00326">
    <property type="entry name" value="Peptidase_S9"/>
    <property type="match status" value="1"/>
</dbReference>
<reference evidence="3 4" key="1">
    <citation type="submission" date="2015-09" db="EMBL/GenBank/DDBJ databases">
        <title>Genome announcement of multiple Pseudomonas syringae strains.</title>
        <authorList>
            <person name="Thakur S."/>
            <person name="Wang P.W."/>
            <person name="Gong Y."/>
            <person name="Weir B.S."/>
            <person name="Guttman D.S."/>
        </authorList>
    </citation>
    <scope>NUCLEOTIDE SEQUENCE [LARGE SCALE GENOMIC DNA]</scope>
    <source>
        <strain evidence="3 4">ICMP9419</strain>
    </source>
</reference>
<evidence type="ECO:0000256" key="1">
    <source>
        <dbReference type="ARBA" id="ARBA00022801"/>
    </source>
</evidence>